<evidence type="ECO:0000256" key="6">
    <source>
        <dbReference type="ARBA" id="ARBA00023212"/>
    </source>
</evidence>
<feature type="compositionally biased region" description="Basic and acidic residues" evidence="7">
    <location>
        <begin position="453"/>
        <end position="463"/>
    </location>
</feature>
<dbReference type="InterPro" id="IPR004344">
    <property type="entry name" value="TTL/TTLL_fam"/>
</dbReference>
<comment type="caution">
    <text evidence="8">The sequence shown here is derived from an EMBL/GenBank/DDBJ whole genome shotgun (WGS) entry which is preliminary data.</text>
</comment>
<dbReference type="InterPro" id="IPR051437">
    <property type="entry name" value="TTLL_monoglycylase"/>
</dbReference>
<keyword evidence="2" id="KW-0963">Cytoplasm</keyword>
<evidence type="ECO:0000256" key="3">
    <source>
        <dbReference type="ARBA" id="ARBA00022598"/>
    </source>
</evidence>
<evidence type="ECO:0000256" key="7">
    <source>
        <dbReference type="SAM" id="MobiDB-lite"/>
    </source>
</evidence>
<feature type="compositionally biased region" description="Basic and acidic residues" evidence="7">
    <location>
        <begin position="235"/>
        <end position="260"/>
    </location>
</feature>
<evidence type="ECO:0008006" key="10">
    <source>
        <dbReference type="Google" id="ProtNLM"/>
    </source>
</evidence>
<dbReference type="Proteomes" id="UP000245119">
    <property type="component" value="Linkage Group LG9"/>
</dbReference>
<protein>
    <recommendedName>
        <fullName evidence="10">Tubulin--tyrosine ligase-like protein 9</fullName>
    </recommendedName>
</protein>
<feature type="region of interest" description="Disordered" evidence="7">
    <location>
        <begin position="1028"/>
        <end position="1049"/>
    </location>
</feature>
<feature type="compositionally biased region" description="Polar residues" evidence="7">
    <location>
        <begin position="523"/>
        <end position="536"/>
    </location>
</feature>
<dbReference type="Gene3D" id="3.30.470.20">
    <property type="entry name" value="ATP-grasp fold, B domain"/>
    <property type="match status" value="1"/>
</dbReference>
<dbReference type="GO" id="GO:0015630">
    <property type="term" value="C:microtubule cytoskeleton"/>
    <property type="evidence" value="ECO:0007669"/>
    <property type="project" value="TreeGrafter"/>
</dbReference>
<sequence>MGRGMLHADQDLTFAKEISESSKRTALGKSVHLDTKRVTSLRPNTKSNKLTLEPITAAVSTNSKIIDEKSHPSSSLKDVFELERPASRRILPSLTLDNGHDDALMDDVSGNGTKHLAVTSKDESNFKKNNSKVERKKNPKAFTSAMSKHTYMPPRTVHLDENVFTFRPKVSSASNKIAESLGTDFMSRQQMHIEKQRKLLEQSSQYTRFSLSLPQSQRQQEAKESENKNSSAQKRNFDADNGEKKDHLSARKERSNKEAADQEDIALPSQPLLMDAASLNTPSTESQPLHGVSAGDEAVTKKKKQTAWFPGSESLPKRKLTPECATDKDDQPQIPPWEEEDGFYGIMSRMLKNVSPSLFWVLKRDAIDHRYLNKDQLVNHYSKAGSFTTKVGLCTNIRNVPWFEPVDPDQFFLRCYRLSHDEEKQSFIDDFRHTACMNILKIVNKETKNGYLNEVEREDKNEDGTTSGANTSANKDPCSKESVCQNTEHACSQATSSADNSYACVQNSDATLEDTTPVDGNGEQKTANTESTTQNPVPSRILELAIQECERFLGEREHEDIDRPDELSESQWEDFIKWYYVMAHEDGMIPAISQRTLTCVESLINRLRTKCPQFEMDGTHNVWIVKPGAKSRGRGIFCYNRLEEMLKLVNSQVVKKDGKYVVQKYMERPLLIYNTKFDIRQWFLVTDWSPLTVWFYQESYLRFCSRQFTLENFDQSIHLSNNAIQKYCRNGPRSKLLPDENMWTHEQFKDYLRQHKKKMPHAWDEIIYPGMKQAIICSLLCAQDLVECRKSSFELYGADFMLTEDFQPWLIEINSSPSMEASTSVTAKLCHKVLDDTIKVVIDRRSDKNCDVGSFELAYKQPLVTVPPYIGMSMCVEGQGIRKQGGVTIRKNIENYPTEPLFTSKSFRPLNIEKGEECLTKKGSSTPLGCSSTGNRIGTATRKDTSDNPGPTHHLARSVAFENASKNRSDNVNWPVRGEGKSFKTGRTYNSDNPNPTHHLARSVVFENASKNRSDIVNLPVRGDGKSFKTGRTYNSGDIGQSDHMETARMSPEKRTLSAEITSVSKPACVSSPLFNDLGNKRFVSRTSVSSNYPTPGSQNTTSTVRSSLAVNNVENTVLRMFKPSKGRRHHRKPAYFGGLRYTHNSVPHKLSPYAPASSVRKLPPVKVHVINAHLDSSPSVQNTTNQVAQFDLQWYHQYCPTSLSAPGHVIAQTQVSGSSQTLMPAPAYRASQHWLAVVHGMELSSNAAG</sequence>
<evidence type="ECO:0000256" key="1">
    <source>
        <dbReference type="ARBA" id="ARBA00004245"/>
    </source>
</evidence>
<dbReference type="STRING" id="400727.A0A2T7NTD7"/>
<dbReference type="GO" id="GO:0070736">
    <property type="term" value="F:protein-glycine ligase activity, initiating"/>
    <property type="evidence" value="ECO:0007669"/>
    <property type="project" value="TreeGrafter"/>
</dbReference>
<keyword evidence="6" id="KW-0206">Cytoskeleton</keyword>
<dbReference type="GO" id="GO:0005930">
    <property type="term" value="C:axoneme"/>
    <property type="evidence" value="ECO:0007669"/>
    <property type="project" value="TreeGrafter"/>
</dbReference>
<keyword evidence="3" id="KW-0436">Ligase</keyword>
<evidence type="ECO:0000256" key="2">
    <source>
        <dbReference type="ARBA" id="ARBA00022490"/>
    </source>
</evidence>
<feature type="compositionally biased region" description="Polar residues" evidence="7">
    <location>
        <begin position="464"/>
        <end position="474"/>
    </location>
</feature>
<dbReference type="SUPFAM" id="SSF56059">
    <property type="entry name" value="Glutathione synthetase ATP-binding domain-like"/>
    <property type="match status" value="1"/>
</dbReference>
<feature type="compositionally biased region" description="Polar residues" evidence="7">
    <location>
        <begin position="1030"/>
        <end position="1039"/>
    </location>
</feature>
<dbReference type="GO" id="GO:0005524">
    <property type="term" value="F:ATP binding"/>
    <property type="evidence" value="ECO:0007669"/>
    <property type="project" value="UniProtKB-KW"/>
</dbReference>
<keyword evidence="9" id="KW-1185">Reference proteome</keyword>
<feature type="region of interest" description="Disordered" evidence="7">
    <location>
        <begin position="280"/>
        <end position="337"/>
    </location>
</feature>
<keyword evidence="5" id="KW-0067">ATP-binding</keyword>
<accession>A0A2T7NTD7</accession>
<dbReference type="EMBL" id="PZQS01000009">
    <property type="protein sequence ID" value="PVD24413.1"/>
    <property type="molecule type" value="Genomic_DNA"/>
</dbReference>
<feature type="region of interest" description="Disordered" evidence="7">
    <location>
        <begin position="453"/>
        <end position="479"/>
    </location>
</feature>
<name>A0A2T7NTD7_POMCA</name>
<feature type="region of interest" description="Disordered" evidence="7">
    <location>
        <begin position="923"/>
        <end position="998"/>
    </location>
</feature>
<feature type="region of interest" description="Disordered" evidence="7">
    <location>
        <begin position="512"/>
        <end position="536"/>
    </location>
</feature>
<evidence type="ECO:0000313" key="9">
    <source>
        <dbReference type="Proteomes" id="UP000245119"/>
    </source>
</evidence>
<dbReference type="PANTHER" id="PTHR45870:SF2">
    <property type="entry name" value="TUBULIN MONOGLYCYLASE TTLL3"/>
    <property type="match status" value="1"/>
</dbReference>
<comment type="subcellular location">
    <subcellularLocation>
        <location evidence="1">Cytoplasm</location>
        <location evidence="1">Cytoskeleton</location>
    </subcellularLocation>
</comment>
<dbReference type="PROSITE" id="PS51221">
    <property type="entry name" value="TTL"/>
    <property type="match status" value="1"/>
</dbReference>
<evidence type="ECO:0000256" key="4">
    <source>
        <dbReference type="ARBA" id="ARBA00022741"/>
    </source>
</evidence>
<feature type="compositionally biased region" description="Polar residues" evidence="7">
    <location>
        <begin position="923"/>
        <end position="938"/>
    </location>
</feature>
<organism evidence="8 9">
    <name type="scientific">Pomacea canaliculata</name>
    <name type="common">Golden apple snail</name>
    <dbReference type="NCBI Taxonomy" id="400727"/>
    <lineage>
        <taxon>Eukaryota</taxon>
        <taxon>Metazoa</taxon>
        <taxon>Spiralia</taxon>
        <taxon>Lophotrochozoa</taxon>
        <taxon>Mollusca</taxon>
        <taxon>Gastropoda</taxon>
        <taxon>Caenogastropoda</taxon>
        <taxon>Architaenioglossa</taxon>
        <taxon>Ampullarioidea</taxon>
        <taxon>Ampullariidae</taxon>
        <taxon>Pomacea</taxon>
    </lineage>
</organism>
<dbReference type="Pfam" id="PF03133">
    <property type="entry name" value="TTL"/>
    <property type="match status" value="1"/>
</dbReference>
<proteinExistence type="predicted"/>
<keyword evidence="4" id="KW-0547">Nucleotide-binding</keyword>
<evidence type="ECO:0000313" key="8">
    <source>
        <dbReference type="EMBL" id="PVD24413.1"/>
    </source>
</evidence>
<dbReference type="GO" id="GO:0003341">
    <property type="term" value="P:cilium movement"/>
    <property type="evidence" value="ECO:0007669"/>
    <property type="project" value="TreeGrafter"/>
</dbReference>
<dbReference type="FunFam" id="3.30.470.20:FF:000032">
    <property type="entry name" value="tubulin monoglycylase TTLL3 isoform X2"/>
    <property type="match status" value="1"/>
</dbReference>
<dbReference type="AlphaFoldDB" id="A0A2T7NTD7"/>
<dbReference type="GO" id="GO:0060271">
    <property type="term" value="P:cilium assembly"/>
    <property type="evidence" value="ECO:0007669"/>
    <property type="project" value="TreeGrafter"/>
</dbReference>
<evidence type="ECO:0000256" key="5">
    <source>
        <dbReference type="ARBA" id="ARBA00022840"/>
    </source>
</evidence>
<dbReference type="OrthoDB" id="202825at2759"/>
<feature type="region of interest" description="Disordered" evidence="7">
    <location>
        <begin position="212"/>
        <end position="268"/>
    </location>
</feature>
<dbReference type="PANTHER" id="PTHR45870">
    <property type="entry name" value="TUBULIN MONOGLYCYLASE TTLL3"/>
    <property type="match status" value="1"/>
</dbReference>
<reference evidence="8 9" key="1">
    <citation type="submission" date="2018-04" db="EMBL/GenBank/DDBJ databases">
        <title>The genome of golden apple snail Pomacea canaliculata provides insight into stress tolerance and invasive adaptation.</title>
        <authorList>
            <person name="Liu C."/>
            <person name="Liu B."/>
            <person name="Ren Y."/>
            <person name="Zhang Y."/>
            <person name="Wang H."/>
            <person name="Li S."/>
            <person name="Jiang F."/>
            <person name="Yin L."/>
            <person name="Zhang G."/>
            <person name="Qian W."/>
            <person name="Fan W."/>
        </authorList>
    </citation>
    <scope>NUCLEOTIDE SEQUENCE [LARGE SCALE GENOMIC DNA]</scope>
    <source>
        <strain evidence="8">SZHN2017</strain>
        <tissue evidence="8">Muscle</tissue>
    </source>
</reference>
<gene>
    <name evidence="8" type="ORF">C0Q70_14895</name>
</gene>
<feature type="compositionally biased region" description="Polar residues" evidence="7">
    <location>
        <begin position="985"/>
        <end position="996"/>
    </location>
</feature>